<keyword evidence="3" id="KW-1003">Cell membrane</keyword>
<feature type="transmembrane region" description="Helical" evidence="9">
    <location>
        <begin position="156"/>
        <end position="174"/>
    </location>
</feature>
<evidence type="ECO:0008006" key="12">
    <source>
        <dbReference type="Google" id="ProtNLM"/>
    </source>
</evidence>
<dbReference type="InterPro" id="IPR046513">
    <property type="entry name" value="DUF6691"/>
</dbReference>
<feature type="transmembrane region" description="Helical" evidence="9">
    <location>
        <begin position="118"/>
        <end position="136"/>
    </location>
</feature>
<feature type="transmembrane region" description="Helical" evidence="9">
    <location>
        <begin position="321"/>
        <end position="344"/>
    </location>
</feature>
<evidence type="ECO:0000256" key="8">
    <source>
        <dbReference type="SAM" id="MobiDB-lite"/>
    </source>
</evidence>
<evidence type="ECO:0000256" key="1">
    <source>
        <dbReference type="ARBA" id="ARBA00004429"/>
    </source>
</evidence>
<feature type="transmembrane region" description="Helical" evidence="9">
    <location>
        <begin position="271"/>
        <end position="290"/>
    </location>
</feature>
<evidence type="ECO:0000313" key="10">
    <source>
        <dbReference type="EMBL" id="KAF9526971.1"/>
    </source>
</evidence>
<evidence type="ECO:0000313" key="11">
    <source>
        <dbReference type="Proteomes" id="UP000807306"/>
    </source>
</evidence>
<feature type="transmembrane region" description="Helical" evidence="9">
    <location>
        <begin position="77"/>
        <end position="97"/>
    </location>
</feature>
<feature type="region of interest" description="Disordered" evidence="8">
    <location>
        <begin position="181"/>
        <end position="200"/>
    </location>
</feature>
<feature type="transmembrane region" description="Helical" evidence="9">
    <location>
        <begin position="356"/>
        <end position="375"/>
    </location>
</feature>
<evidence type="ECO:0000256" key="9">
    <source>
        <dbReference type="SAM" id="Phobius"/>
    </source>
</evidence>
<evidence type="ECO:0000256" key="2">
    <source>
        <dbReference type="ARBA" id="ARBA00022448"/>
    </source>
</evidence>
<dbReference type="PANTHER" id="PTHR30574:SF1">
    <property type="entry name" value="SULPHUR TRANSPORT DOMAIN-CONTAINING PROTEIN"/>
    <property type="match status" value="1"/>
</dbReference>
<sequence>MVLPSVLSTPLQSLLGGLGVALSAHELLILNGSVFGISGFVNRAAKGNREALAGVLGLIAGGALVSFANGSNAPARLSISLCKAIISGFLVGVGTKLSNGCTSGHMICGLSRLSTRSFTASATFFTTAVVTANSLYRRDSHLPEIVGSDWTLPPTSAILVCMQLAVLPALGLVYHSARRVTPQPVSDNSDNKTESSAHTPLLRTSSATNNLTLLRLCASFLTSLQFSLALSLSGLSQATRVLGFLLFPQRFILPNLPTFSNSFNINRFDPSLFFVAITAVPLGILLYRFARRCGDKREHAVLGGAEKWAIPPPNGKVDMKLIIGSAIFGVGWGVAGICPGPGLINLGATIATKGVGFPPIATWLSAMIVGGYLTTL</sequence>
<name>A0A9P6ED82_9AGAR</name>
<organism evidence="10 11">
    <name type="scientific">Crepidotus variabilis</name>
    <dbReference type="NCBI Taxonomy" id="179855"/>
    <lineage>
        <taxon>Eukaryota</taxon>
        <taxon>Fungi</taxon>
        <taxon>Dikarya</taxon>
        <taxon>Basidiomycota</taxon>
        <taxon>Agaricomycotina</taxon>
        <taxon>Agaricomycetes</taxon>
        <taxon>Agaricomycetidae</taxon>
        <taxon>Agaricales</taxon>
        <taxon>Agaricineae</taxon>
        <taxon>Crepidotaceae</taxon>
        <taxon>Crepidotus</taxon>
    </lineage>
</organism>
<accession>A0A9P6ED82</accession>
<keyword evidence="4" id="KW-0997">Cell inner membrane</keyword>
<keyword evidence="2" id="KW-0813">Transport</keyword>
<dbReference type="Pfam" id="PF04143">
    <property type="entry name" value="Sulf_transp"/>
    <property type="match status" value="1"/>
</dbReference>
<dbReference type="PANTHER" id="PTHR30574">
    <property type="entry name" value="INNER MEMBRANE PROTEIN YEDE"/>
    <property type="match status" value="1"/>
</dbReference>
<comment type="subcellular location">
    <subcellularLocation>
        <location evidence="1">Cell inner membrane</location>
        <topology evidence="1">Multi-pass membrane protein</topology>
    </subcellularLocation>
</comment>
<feature type="transmembrane region" description="Helical" evidence="9">
    <location>
        <begin position="52"/>
        <end position="71"/>
    </location>
</feature>
<comment type="caution">
    <text evidence="10">The sequence shown here is derived from an EMBL/GenBank/DDBJ whole genome shotgun (WGS) entry which is preliminary data.</text>
</comment>
<keyword evidence="7 9" id="KW-0472">Membrane</keyword>
<feature type="transmembrane region" description="Helical" evidence="9">
    <location>
        <begin position="20"/>
        <end position="40"/>
    </location>
</feature>
<evidence type="ECO:0000256" key="7">
    <source>
        <dbReference type="ARBA" id="ARBA00023136"/>
    </source>
</evidence>
<evidence type="ECO:0000256" key="6">
    <source>
        <dbReference type="ARBA" id="ARBA00022989"/>
    </source>
</evidence>
<evidence type="ECO:0000256" key="5">
    <source>
        <dbReference type="ARBA" id="ARBA00022692"/>
    </source>
</evidence>
<dbReference type="GO" id="GO:0005886">
    <property type="term" value="C:plasma membrane"/>
    <property type="evidence" value="ECO:0007669"/>
    <property type="project" value="UniProtKB-SubCell"/>
</dbReference>
<evidence type="ECO:0000256" key="4">
    <source>
        <dbReference type="ARBA" id="ARBA00022519"/>
    </source>
</evidence>
<evidence type="ECO:0000256" key="3">
    <source>
        <dbReference type="ARBA" id="ARBA00022475"/>
    </source>
</evidence>
<dbReference type="OrthoDB" id="10254418at2759"/>
<gene>
    <name evidence="10" type="ORF">CPB83DRAFT_856900</name>
</gene>
<protein>
    <recommendedName>
        <fullName evidence="12">Sulphur transport domain-containing protein</fullName>
    </recommendedName>
</protein>
<dbReference type="Pfam" id="PF20398">
    <property type="entry name" value="DUF6691"/>
    <property type="match status" value="1"/>
</dbReference>
<keyword evidence="5 9" id="KW-0812">Transmembrane</keyword>
<feature type="transmembrane region" description="Helical" evidence="9">
    <location>
        <begin position="213"/>
        <end position="235"/>
    </location>
</feature>
<dbReference type="EMBL" id="MU157865">
    <property type="protein sequence ID" value="KAF9526971.1"/>
    <property type="molecule type" value="Genomic_DNA"/>
</dbReference>
<keyword evidence="11" id="KW-1185">Reference proteome</keyword>
<dbReference type="Proteomes" id="UP000807306">
    <property type="component" value="Unassembled WGS sequence"/>
</dbReference>
<keyword evidence="6 9" id="KW-1133">Transmembrane helix</keyword>
<proteinExistence type="predicted"/>
<dbReference type="AlphaFoldDB" id="A0A9P6ED82"/>
<reference evidence="10" key="1">
    <citation type="submission" date="2020-11" db="EMBL/GenBank/DDBJ databases">
        <authorList>
            <consortium name="DOE Joint Genome Institute"/>
            <person name="Ahrendt S."/>
            <person name="Riley R."/>
            <person name="Andreopoulos W."/>
            <person name="Labutti K."/>
            <person name="Pangilinan J."/>
            <person name="Ruiz-Duenas F.J."/>
            <person name="Barrasa J.M."/>
            <person name="Sanchez-Garcia M."/>
            <person name="Camarero S."/>
            <person name="Miyauchi S."/>
            <person name="Serrano A."/>
            <person name="Linde D."/>
            <person name="Babiker R."/>
            <person name="Drula E."/>
            <person name="Ayuso-Fernandez I."/>
            <person name="Pacheco R."/>
            <person name="Padilla G."/>
            <person name="Ferreira P."/>
            <person name="Barriuso J."/>
            <person name="Kellner H."/>
            <person name="Castanera R."/>
            <person name="Alfaro M."/>
            <person name="Ramirez L."/>
            <person name="Pisabarro A.G."/>
            <person name="Kuo A."/>
            <person name="Tritt A."/>
            <person name="Lipzen A."/>
            <person name="He G."/>
            <person name="Yan M."/>
            <person name="Ng V."/>
            <person name="Cullen D."/>
            <person name="Martin F."/>
            <person name="Rosso M.-N."/>
            <person name="Henrissat B."/>
            <person name="Hibbett D."/>
            <person name="Martinez A.T."/>
            <person name="Grigoriev I.V."/>
        </authorList>
    </citation>
    <scope>NUCLEOTIDE SEQUENCE</scope>
    <source>
        <strain evidence="10">CBS 506.95</strain>
    </source>
</reference>
<dbReference type="InterPro" id="IPR007272">
    <property type="entry name" value="Sulf_transp_TsuA/YedE"/>
</dbReference>